<keyword evidence="2" id="KW-1185">Reference proteome</keyword>
<reference evidence="1 2" key="1">
    <citation type="submission" date="2022-04" db="EMBL/GenBank/DDBJ databases">
        <title>Hymenobacter sp. isolated from the air.</title>
        <authorList>
            <person name="Won M."/>
            <person name="Lee C.-M."/>
            <person name="Woen H.-Y."/>
            <person name="Kwon S.-W."/>
        </authorList>
    </citation>
    <scope>NUCLEOTIDE SEQUENCE [LARGE SCALE GENOMIC DNA]</scope>
    <source>
        <strain evidence="2">5116 S-27</strain>
    </source>
</reference>
<protein>
    <recommendedName>
        <fullName evidence="3">DUF4279 domain-containing protein</fullName>
    </recommendedName>
</protein>
<evidence type="ECO:0008006" key="3">
    <source>
        <dbReference type="Google" id="ProtNLM"/>
    </source>
</evidence>
<accession>A0ABY4FFZ6</accession>
<gene>
    <name evidence="1" type="ORF">MUN80_09335</name>
</gene>
<dbReference type="EMBL" id="CP095049">
    <property type="protein sequence ID" value="UOQ54942.1"/>
    <property type="molecule type" value="Genomic_DNA"/>
</dbReference>
<proteinExistence type="predicted"/>
<name>A0ABY4FFZ6_9BACT</name>
<organism evidence="1 2">
    <name type="scientific">Hymenobacter cellulosivorans</name>
    <dbReference type="NCBI Taxonomy" id="2932249"/>
    <lineage>
        <taxon>Bacteria</taxon>
        <taxon>Pseudomonadati</taxon>
        <taxon>Bacteroidota</taxon>
        <taxon>Cytophagia</taxon>
        <taxon>Cytophagales</taxon>
        <taxon>Hymenobacteraceae</taxon>
        <taxon>Hymenobacter</taxon>
    </lineage>
</organism>
<dbReference type="RefSeq" id="WP_244722700.1">
    <property type="nucleotide sequence ID" value="NZ_CP095049.1"/>
</dbReference>
<sequence length="118" mass="12800">MAKIIFQTYRLAADAAEVELSALVGFGQRALTRLSIRDQSIGTVWQDTFGPVGLGPAADLRNRQLLATITVFDVNPATNDIFVEVSLTGGANPLLIPITDKVQTDWDSLNIVLIIDFV</sequence>
<evidence type="ECO:0000313" key="1">
    <source>
        <dbReference type="EMBL" id="UOQ54942.1"/>
    </source>
</evidence>
<evidence type="ECO:0000313" key="2">
    <source>
        <dbReference type="Proteomes" id="UP000831785"/>
    </source>
</evidence>
<dbReference type="Proteomes" id="UP000831785">
    <property type="component" value="Chromosome"/>
</dbReference>